<accession>A0A1N6F7Q3</accession>
<feature type="transmembrane region" description="Helical" evidence="1">
    <location>
        <begin position="79"/>
        <end position="104"/>
    </location>
</feature>
<keyword evidence="1" id="KW-1133">Transmembrane helix</keyword>
<name>A0A1N6F7Q3_9MICO</name>
<feature type="transmembrane region" description="Helical" evidence="1">
    <location>
        <begin position="47"/>
        <end position="67"/>
    </location>
</feature>
<sequence>MRRYNAGDQYADAVTVSNEPPGKSSAWNWPAEWAVERAFWREVAARTIAGVLTILIVGVPALIWAALSGVLTWDMVAPALIGFGLFLVVLIVYVTLLLVIRAVARSKGRKTLRAEGGSEYKDVSTRDLDTILVSFAGGEPIPVPYFVNEKAKESLRQIDRFQHAFSIVAAVVALAGAVVGVFFALL</sequence>
<protein>
    <submittedName>
        <fullName evidence="2">Uncharacterized protein</fullName>
    </submittedName>
</protein>
<dbReference type="STRING" id="232089.SAMN05443544_1817"/>
<dbReference type="AlphaFoldDB" id="A0A1N6F7Q3"/>
<dbReference type="EMBL" id="FSRJ01000002">
    <property type="protein sequence ID" value="SIN91269.1"/>
    <property type="molecule type" value="Genomic_DNA"/>
</dbReference>
<gene>
    <name evidence="2" type="ORF">SAMN05443544_1817</name>
</gene>
<proteinExistence type="predicted"/>
<evidence type="ECO:0000313" key="3">
    <source>
        <dbReference type="Proteomes" id="UP000184699"/>
    </source>
</evidence>
<evidence type="ECO:0000313" key="2">
    <source>
        <dbReference type="EMBL" id="SIN91269.1"/>
    </source>
</evidence>
<dbReference type="Proteomes" id="UP000184699">
    <property type="component" value="Unassembled WGS sequence"/>
</dbReference>
<keyword evidence="1" id="KW-0812">Transmembrane</keyword>
<keyword evidence="3" id="KW-1185">Reference proteome</keyword>
<reference evidence="3" key="1">
    <citation type="submission" date="2016-11" db="EMBL/GenBank/DDBJ databases">
        <authorList>
            <person name="Varghese N."/>
            <person name="Submissions S."/>
        </authorList>
    </citation>
    <scope>NUCLEOTIDE SEQUENCE [LARGE SCALE GENOMIC DNA]</scope>
    <source>
        <strain evidence="3">DSM 8595</strain>
    </source>
</reference>
<feature type="transmembrane region" description="Helical" evidence="1">
    <location>
        <begin position="164"/>
        <end position="185"/>
    </location>
</feature>
<evidence type="ECO:0000256" key="1">
    <source>
        <dbReference type="SAM" id="Phobius"/>
    </source>
</evidence>
<keyword evidence="1" id="KW-0472">Membrane</keyword>
<organism evidence="2 3">
    <name type="scientific">Agromyces cerinus subsp. cerinus</name>
    <dbReference type="NCBI Taxonomy" id="232089"/>
    <lineage>
        <taxon>Bacteria</taxon>
        <taxon>Bacillati</taxon>
        <taxon>Actinomycetota</taxon>
        <taxon>Actinomycetes</taxon>
        <taxon>Micrococcales</taxon>
        <taxon>Microbacteriaceae</taxon>
        <taxon>Agromyces</taxon>
    </lineage>
</organism>